<gene>
    <name evidence="3" type="ORF">ACFPOG_07800</name>
</gene>
<name>A0ABW0K4H8_9BACL</name>
<feature type="region of interest" description="Disordered" evidence="1">
    <location>
        <begin position="36"/>
        <end position="65"/>
    </location>
</feature>
<feature type="compositionally biased region" description="Low complexity" evidence="1">
    <location>
        <begin position="41"/>
        <end position="50"/>
    </location>
</feature>
<dbReference type="RefSeq" id="WP_270880920.1">
    <property type="nucleotide sequence ID" value="NZ_JAQFVF010000043.1"/>
</dbReference>
<protein>
    <submittedName>
        <fullName evidence="3">GerMN domain-containing protein</fullName>
    </submittedName>
</protein>
<accession>A0ABW0K4H8</accession>
<dbReference type="InterPro" id="IPR019606">
    <property type="entry name" value="GerMN"/>
</dbReference>
<organism evidence="3 4">
    <name type="scientific">Paenibacillus aestuarii</name>
    <dbReference type="NCBI Taxonomy" id="516965"/>
    <lineage>
        <taxon>Bacteria</taxon>
        <taxon>Bacillati</taxon>
        <taxon>Bacillota</taxon>
        <taxon>Bacilli</taxon>
        <taxon>Bacillales</taxon>
        <taxon>Paenibacillaceae</taxon>
        <taxon>Paenibacillus</taxon>
    </lineage>
</organism>
<dbReference type="Pfam" id="PF10646">
    <property type="entry name" value="Germane"/>
    <property type="match status" value="1"/>
</dbReference>
<proteinExistence type="predicted"/>
<dbReference type="Proteomes" id="UP001596044">
    <property type="component" value="Unassembled WGS sequence"/>
</dbReference>
<dbReference type="PROSITE" id="PS51257">
    <property type="entry name" value="PROKAR_LIPOPROTEIN"/>
    <property type="match status" value="1"/>
</dbReference>
<evidence type="ECO:0000259" key="2">
    <source>
        <dbReference type="Pfam" id="PF10646"/>
    </source>
</evidence>
<evidence type="ECO:0000313" key="4">
    <source>
        <dbReference type="Proteomes" id="UP001596044"/>
    </source>
</evidence>
<comment type="caution">
    <text evidence="3">The sequence shown here is derived from an EMBL/GenBank/DDBJ whole genome shotgun (WGS) entry which is preliminary data.</text>
</comment>
<reference evidence="4" key="1">
    <citation type="journal article" date="2019" name="Int. J. Syst. Evol. Microbiol.">
        <title>The Global Catalogue of Microorganisms (GCM) 10K type strain sequencing project: providing services to taxonomists for standard genome sequencing and annotation.</title>
        <authorList>
            <consortium name="The Broad Institute Genomics Platform"/>
            <consortium name="The Broad Institute Genome Sequencing Center for Infectious Disease"/>
            <person name="Wu L."/>
            <person name="Ma J."/>
        </authorList>
    </citation>
    <scope>NUCLEOTIDE SEQUENCE [LARGE SCALE GENOMIC DNA]</scope>
    <source>
        <strain evidence="4">KACC 11904</strain>
    </source>
</reference>
<sequence length="197" mass="21313">MSQTSRLVQGALLVGALTLTLTACGQKQLLVGGAAPQSTSQATSPAVQTPQPTPTATPQPTQEPLHQKKVKAYYSDPDEMKLVEKEVTVSYKQDSGMYEAAFNALKSSNDANAVSLFDDMAFTSVKLDAAKGELHVDMKFGPKTQLGAPGEDLFLQALKKTAFQFPEVKTLYVLKDGKQVESLMGHLELPYPIKRPN</sequence>
<keyword evidence="4" id="KW-1185">Reference proteome</keyword>
<dbReference type="EMBL" id="JBHSMJ010000009">
    <property type="protein sequence ID" value="MFC5448160.1"/>
    <property type="molecule type" value="Genomic_DNA"/>
</dbReference>
<feature type="domain" description="GerMN" evidence="2">
    <location>
        <begin position="72"/>
        <end position="181"/>
    </location>
</feature>
<evidence type="ECO:0000313" key="3">
    <source>
        <dbReference type="EMBL" id="MFC5448160.1"/>
    </source>
</evidence>
<evidence type="ECO:0000256" key="1">
    <source>
        <dbReference type="SAM" id="MobiDB-lite"/>
    </source>
</evidence>